<comment type="catalytic activity">
    <reaction evidence="11">
        <text>XMP + L-glutamine + ATP + H2O = GMP + L-glutamate + AMP + diphosphate + 2 H(+)</text>
        <dbReference type="Rhea" id="RHEA:11680"/>
        <dbReference type="ChEBI" id="CHEBI:15377"/>
        <dbReference type="ChEBI" id="CHEBI:15378"/>
        <dbReference type="ChEBI" id="CHEBI:29985"/>
        <dbReference type="ChEBI" id="CHEBI:30616"/>
        <dbReference type="ChEBI" id="CHEBI:33019"/>
        <dbReference type="ChEBI" id="CHEBI:57464"/>
        <dbReference type="ChEBI" id="CHEBI:58115"/>
        <dbReference type="ChEBI" id="CHEBI:58359"/>
        <dbReference type="ChEBI" id="CHEBI:456215"/>
        <dbReference type="EC" id="6.3.5.2"/>
    </reaction>
</comment>
<dbReference type="InterPro" id="IPR014729">
    <property type="entry name" value="Rossmann-like_a/b/a_fold"/>
</dbReference>
<dbReference type="NCBIfam" id="TIGR00888">
    <property type="entry name" value="guaA_Nterm"/>
    <property type="match status" value="1"/>
</dbReference>
<dbReference type="NCBIfam" id="TIGR00884">
    <property type="entry name" value="guaA_Cterm"/>
    <property type="match status" value="1"/>
</dbReference>
<dbReference type="SUPFAM" id="SSF54810">
    <property type="entry name" value="GMP synthetase C-terminal dimerisation domain"/>
    <property type="match status" value="1"/>
</dbReference>
<keyword evidence="7 11" id="KW-0332">GMP biosynthesis</keyword>
<dbReference type="NCBIfam" id="NF000848">
    <property type="entry name" value="PRK00074.1"/>
    <property type="match status" value="1"/>
</dbReference>
<comment type="pathway">
    <text evidence="2 11">Purine metabolism; GMP biosynthesis; GMP from XMP (L-Gln route): step 1/1.</text>
</comment>
<evidence type="ECO:0000256" key="4">
    <source>
        <dbReference type="ARBA" id="ARBA00021562"/>
    </source>
</evidence>
<dbReference type="PROSITE" id="PS51553">
    <property type="entry name" value="GMPS_ATP_PPASE"/>
    <property type="match status" value="1"/>
</dbReference>
<keyword evidence="15" id="KW-1185">Reference proteome</keyword>
<dbReference type="AlphaFoldDB" id="A0A1H7MMP7"/>
<evidence type="ECO:0000259" key="13">
    <source>
        <dbReference type="PROSITE" id="PS51553"/>
    </source>
</evidence>
<organism evidence="14 15">
    <name type="scientific">Halomonas daqiaonensis</name>
    <dbReference type="NCBI Taxonomy" id="650850"/>
    <lineage>
        <taxon>Bacteria</taxon>
        <taxon>Pseudomonadati</taxon>
        <taxon>Pseudomonadota</taxon>
        <taxon>Gammaproteobacteria</taxon>
        <taxon>Oceanospirillales</taxon>
        <taxon>Halomonadaceae</taxon>
        <taxon>Halomonas</taxon>
    </lineage>
</organism>
<feature type="active site" evidence="11">
    <location>
        <position position="183"/>
    </location>
</feature>
<dbReference type="OrthoDB" id="9802219at2"/>
<dbReference type="CDD" id="cd01742">
    <property type="entry name" value="GATase1_GMP_Synthase"/>
    <property type="match status" value="1"/>
</dbReference>
<dbReference type="SUPFAM" id="SSF52402">
    <property type="entry name" value="Adenine nucleotide alpha hydrolases-like"/>
    <property type="match status" value="1"/>
</dbReference>
<evidence type="ECO:0000256" key="11">
    <source>
        <dbReference type="HAMAP-Rule" id="MF_00344"/>
    </source>
</evidence>
<evidence type="ECO:0000256" key="2">
    <source>
        <dbReference type="ARBA" id="ARBA00005153"/>
    </source>
</evidence>
<dbReference type="Pfam" id="PF00958">
    <property type="entry name" value="GMP_synt_C"/>
    <property type="match status" value="1"/>
</dbReference>
<dbReference type="RefSeq" id="WP_089712009.1">
    <property type="nucleotide sequence ID" value="NZ_FOBC01000007.1"/>
</dbReference>
<dbReference type="FunFam" id="3.40.50.880:FF:000001">
    <property type="entry name" value="GMP synthase [glutamine-hydrolyzing]"/>
    <property type="match status" value="1"/>
</dbReference>
<dbReference type="InterPro" id="IPR022310">
    <property type="entry name" value="NAD/GMP_synthase"/>
</dbReference>
<gene>
    <name evidence="11" type="primary">guaA</name>
    <name evidence="14" type="ORF">SAMN04488129_10722</name>
</gene>
<dbReference type="EMBL" id="FOBC01000007">
    <property type="protein sequence ID" value="SEL12590.1"/>
    <property type="molecule type" value="Genomic_DNA"/>
</dbReference>
<dbReference type="FunFam" id="3.30.300.10:FF:000002">
    <property type="entry name" value="GMP synthase [glutamine-hydrolyzing]"/>
    <property type="match status" value="1"/>
</dbReference>
<dbReference type="Gene3D" id="3.40.50.880">
    <property type="match status" value="1"/>
</dbReference>
<dbReference type="InterPro" id="IPR004739">
    <property type="entry name" value="GMP_synth_GATase"/>
</dbReference>
<keyword evidence="5 11" id="KW-0436">Ligase</keyword>
<keyword evidence="6 11" id="KW-0547">Nucleotide-binding</keyword>
<keyword evidence="10 11" id="KW-0315">Glutamine amidotransferase</keyword>
<dbReference type="PANTHER" id="PTHR11922:SF2">
    <property type="entry name" value="GMP SYNTHASE [GLUTAMINE-HYDROLYZING]"/>
    <property type="match status" value="1"/>
</dbReference>
<dbReference type="PRINTS" id="PR00097">
    <property type="entry name" value="ANTSNTHASEII"/>
</dbReference>
<dbReference type="UniPathway" id="UPA00189">
    <property type="reaction ID" value="UER00296"/>
</dbReference>
<evidence type="ECO:0000313" key="14">
    <source>
        <dbReference type="EMBL" id="SEL12590.1"/>
    </source>
</evidence>
<dbReference type="Gene3D" id="3.30.300.10">
    <property type="match status" value="1"/>
</dbReference>
<evidence type="ECO:0000256" key="10">
    <source>
        <dbReference type="ARBA" id="ARBA00022962"/>
    </source>
</evidence>
<keyword evidence="9 11" id="KW-0067">ATP-binding</keyword>
<sequence length="525" mass="58651">MTDIHAHKILILDFGSQYTQLIARRVREIGVYSEVRAFDITEAEIREYAPNGIILAGGPESVTQLDSPRAPQCVFEMDLPVLGICYGMQTMAEQLGGAVEGSHVHEFGYAQIRIDEETALFRNISDHIDHETGRNLLDVWMSHGDKVARIPSEFTVTASTPSCPIAAMAWEEKRFYGVQFHPEVTHTLQGLRILEHFVLEICGAERLWTPAQIIEDQIARVREQVGDRHVLLGLSGGVDSSVVAALLHKAIGDQLACVFVDNGLLRKAEGEQVMETFARHMGVKVIRVNAEPLFLSKLEGEADPEAKRKIIGNTFIEVFDEEASKIEGVDFLAQGTIYPDVIESAAAKTGKAHVIKSHHNVGGLPETMKLTLVEPLRELFKDEVRKLGVELGLPYDMVYRHPFPGPGLGVRILGEVKKEYADILREADAIFIEELHKADWYHKTSQAFAVFLPVRSVGVVGDARRYEWVIALRAVETIDFMTARWAHLPYELLETVSNRIINEITGVSRVTYDVSSKPPATIEWE</sequence>
<dbReference type="CDD" id="cd01997">
    <property type="entry name" value="GMP_synthase_C"/>
    <property type="match status" value="1"/>
</dbReference>
<proteinExistence type="inferred from homology"/>
<dbReference type="Pfam" id="PF00117">
    <property type="entry name" value="GATase"/>
    <property type="match status" value="1"/>
</dbReference>
<protein>
    <recommendedName>
        <fullName evidence="4 11">GMP synthase [glutamine-hydrolyzing]</fullName>
        <ecNumber evidence="3 11">6.3.5.2</ecNumber>
    </recommendedName>
    <alternativeName>
        <fullName evidence="11">GMP synthetase</fullName>
    </alternativeName>
    <alternativeName>
        <fullName evidence="11">Glutamine amidotransferase</fullName>
    </alternativeName>
</protein>
<evidence type="ECO:0000256" key="8">
    <source>
        <dbReference type="ARBA" id="ARBA00022755"/>
    </source>
</evidence>
<dbReference type="FunFam" id="3.40.50.620:FF:000001">
    <property type="entry name" value="GMP synthase [glutamine-hydrolyzing]"/>
    <property type="match status" value="1"/>
</dbReference>
<dbReference type="InterPro" id="IPR025777">
    <property type="entry name" value="GMPS_ATP_PPase_dom"/>
</dbReference>
<dbReference type="Pfam" id="PF02540">
    <property type="entry name" value="NAD_synthase"/>
    <property type="match status" value="1"/>
</dbReference>
<keyword evidence="8 11" id="KW-0658">Purine biosynthesis</keyword>
<evidence type="ECO:0000256" key="6">
    <source>
        <dbReference type="ARBA" id="ARBA00022741"/>
    </source>
</evidence>
<comment type="function">
    <text evidence="1 11">Catalyzes the synthesis of GMP from XMP.</text>
</comment>
<feature type="binding site" evidence="12">
    <location>
        <begin position="235"/>
        <end position="241"/>
    </location>
    <ligand>
        <name>ATP</name>
        <dbReference type="ChEBI" id="CHEBI:30616"/>
    </ligand>
</feature>
<dbReference type="EC" id="6.3.5.2" evidence="3 11"/>
<evidence type="ECO:0000256" key="1">
    <source>
        <dbReference type="ARBA" id="ARBA00002332"/>
    </source>
</evidence>
<dbReference type="PROSITE" id="PS51273">
    <property type="entry name" value="GATASE_TYPE_1"/>
    <property type="match status" value="1"/>
</dbReference>
<dbReference type="PRINTS" id="PR00096">
    <property type="entry name" value="GATASE"/>
</dbReference>
<dbReference type="InterPro" id="IPR001674">
    <property type="entry name" value="GMP_synth_C"/>
</dbReference>
<evidence type="ECO:0000256" key="5">
    <source>
        <dbReference type="ARBA" id="ARBA00022598"/>
    </source>
</evidence>
<dbReference type="GO" id="GO:0003921">
    <property type="term" value="F:GMP synthase activity"/>
    <property type="evidence" value="ECO:0007669"/>
    <property type="project" value="InterPro"/>
</dbReference>
<dbReference type="InterPro" id="IPR017926">
    <property type="entry name" value="GATASE"/>
</dbReference>
<evidence type="ECO:0000313" key="15">
    <source>
        <dbReference type="Proteomes" id="UP000198807"/>
    </source>
</evidence>
<evidence type="ECO:0000256" key="12">
    <source>
        <dbReference type="PROSITE-ProRule" id="PRU00886"/>
    </source>
</evidence>
<dbReference type="InterPro" id="IPR022955">
    <property type="entry name" value="GMP_synthase"/>
</dbReference>
<feature type="active site" evidence="11">
    <location>
        <position position="181"/>
    </location>
</feature>
<dbReference type="GO" id="GO:0005524">
    <property type="term" value="F:ATP binding"/>
    <property type="evidence" value="ECO:0007669"/>
    <property type="project" value="UniProtKB-UniRule"/>
</dbReference>
<comment type="subunit">
    <text evidence="11">Homodimer.</text>
</comment>
<dbReference type="HAMAP" id="MF_00344">
    <property type="entry name" value="GMP_synthase"/>
    <property type="match status" value="1"/>
</dbReference>
<name>A0A1H7MMP7_9GAMM</name>
<reference evidence="15" key="1">
    <citation type="submission" date="2016-10" db="EMBL/GenBank/DDBJ databases">
        <authorList>
            <person name="Varghese N."/>
            <person name="Submissions S."/>
        </authorList>
    </citation>
    <scope>NUCLEOTIDE SEQUENCE [LARGE SCALE GENOMIC DNA]</scope>
    <source>
        <strain evidence="15">CGMCC 1.9150</strain>
    </source>
</reference>
<accession>A0A1H7MMP7</accession>
<dbReference type="PRINTS" id="PR00099">
    <property type="entry name" value="CPSGATASE"/>
</dbReference>
<evidence type="ECO:0000256" key="7">
    <source>
        <dbReference type="ARBA" id="ARBA00022749"/>
    </source>
</evidence>
<dbReference type="PANTHER" id="PTHR11922">
    <property type="entry name" value="GMP SYNTHASE-RELATED"/>
    <property type="match status" value="1"/>
</dbReference>
<feature type="domain" description="GMPS ATP-PPase" evidence="13">
    <location>
        <begin position="208"/>
        <end position="400"/>
    </location>
</feature>
<dbReference type="STRING" id="650850.SAMN04488129_10722"/>
<dbReference type="Proteomes" id="UP000198807">
    <property type="component" value="Unassembled WGS sequence"/>
</dbReference>
<evidence type="ECO:0000256" key="9">
    <source>
        <dbReference type="ARBA" id="ARBA00022840"/>
    </source>
</evidence>
<dbReference type="InterPro" id="IPR029062">
    <property type="entry name" value="Class_I_gatase-like"/>
</dbReference>
<dbReference type="GO" id="GO:0005829">
    <property type="term" value="C:cytosol"/>
    <property type="evidence" value="ECO:0007669"/>
    <property type="project" value="TreeGrafter"/>
</dbReference>
<evidence type="ECO:0000256" key="3">
    <source>
        <dbReference type="ARBA" id="ARBA00012746"/>
    </source>
</evidence>
<feature type="active site" description="Nucleophile" evidence="11">
    <location>
        <position position="85"/>
    </location>
</feature>
<dbReference type="Gene3D" id="3.40.50.620">
    <property type="entry name" value="HUPs"/>
    <property type="match status" value="1"/>
</dbReference>
<dbReference type="SUPFAM" id="SSF52317">
    <property type="entry name" value="Class I glutamine amidotransferase-like"/>
    <property type="match status" value="1"/>
</dbReference>